<keyword evidence="2" id="KW-0808">Transferase</keyword>
<dbReference type="InterPro" id="IPR048354">
    <property type="entry name" value="TOD1_MUCI70_glycTrfase_dom"/>
</dbReference>
<dbReference type="Pfam" id="PF04765">
    <property type="entry name" value="TOD1_MUCI70"/>
    <property type="match status" value="1"/>
</dbReference>
<dbReference type="GO" id="GO:0016740">
    <property type="term" value="F:transferase activity"/>
    <property type="evidence" value="ECO:0007669"/>
    <property type="project" value="UniProtKB-KW"/>
</dbReference>
<organism evidence="2">
    <name type="scientific">Klebsiella pneumoniae</name>
    <dbReference type="NCBI Taxonomy" id="573"/>
    <lineage>
        <taxon>Bacteria</taxon>
        <taxon>Pseudomonadati</taxon>
        <taxon>Pseudomonadota</taxon>
        <taxon>Gammaproteobacteria</taxon>
        <taxon>Enterobacterales</taxon>
        <taxon>Enterobacteriaceae</taxon>
        <taxon>Klebsiella/Raoultella group</taxon>
        <taxon>Klebsiella</taxon>
        <taxon>Klebsiella pneumoniae complex</taxon>
    </lineage>
</organism>
<reference evidence="2" key="1">
    <citation type="submission" date="2016-02" db="EMBL/GenBank/DDBJ databases">
        <authorList>
            <person name="Wen L."/>
            <person name="He K."/>
            <person name="Yang H."/>
        </authorList>
    </citation>
    <scope>NUCLEOTIDE SEQUENCE</scope>
    <source>
        <strain evidence="2">EW-67-R-MAC</strain>
    </source>
</reference>
<reference evidence="2" key="2">
    <citation type="submission" date="2016-06" db="EMBL/GenBank/DDBJ databases">
        <title>Towards a vaccine: An investigation of Klebsiella pneumoniae surface antigens.</title>
        <authorList>
            <person name="Follador R."/>
            <person name="Heinz E."/>
            <person name="Wyres K.L."/>
            <person name="Ellington M.J."/>
            <person name="Kowarik M."/>
            <person name="Holt K.E."/>
            <person name="Thomson N.R."/>
        </authorList>
    </citation>
    <scope>NUCLEOTIDE SEQUENCE</scope>
    <source>
        <strain evidence="2">EW-67-R-MAC</strain>
    </source>
</reference>
<protein>
    <submittedName>
        <fullName evidence="2">Glycosyltransferase</fullName>
    </submittedName>
</protein>
<name>A0A193SEU2_KLEPN</name>
<sequence>MSKEIVVYTAITGSYDSLSSVKEEEGIDYIVFTDQDFSGVIPKPWKHIRLPASRLNNKDLARFCKLNPHRLLPTYNKSLWLDGNIVIKSEIKKLILDTLKNDYIASYDHWWRDKTEQEFLECALLGHDFILNLRNQYSRYKKDGYSSYNFFENNVIFRQHMNENVVKMHDLWWGEYLHGGKRDQYSFTYASYKVGIVIKSMGLHDPRIVKKYFDYKKHSKNKPLKEKILMRVNRAIQFVYPWNVSEPQRENSLLK</sequence>
<feature type="domain" description="TOD1/MUCI70 glycosyltransferase-like" evidence="1">
    <location>
        <begin position="62"/>
        <end position="195"/>
    </location>
</feature>
<dbReference type="EMBL" id="LT174584">
    <property type="protein sequence ID" value="CZQ25020.1"/>
    <property type="molecule type" value="Genomic_DNA"/>
</dbReference>
<dbReference type="RefSeq" id="WP_251911299.1">
    <property type="nucleotide sequence ID" value="NZ_JALDOV010000002.1"/>
</dbReference>
<evidence type="ECO:0000313" key="2">
    <source>
        <dbReference type="EMBL" id="CZQ25020.1"/>
    </source>
</evidence>
<dbReference type="AlphaFoldDB" id="A0A193SEU2"/>
<proteinExistence type="predicted"/>
<gene>
    <name evidence="2" type="primary">wctX</name>
</gene>
<evidence type="ECO:0000259" key="1">
    <source>
        <dbReference type="Pfam" id="PF04765"/>
    </source>
</evidence>
<accession>A0A193SEU2</accession>